<dbReference type="AlphaFoldDB" id="A0A0E9X7W0"/>
<proteinExistence type="predicted"/>
<feature type="region of interest" description="Disordered" evidence="1">
    <location>
        <begin position="34"/>
        <end position="77"/>
    </location>
</feature>
<reference evidence="2" key="1">
    <citation type="submission" date="2014-11" db="EMBL/GenBank/DDBJ databases">
        <authorList>
            <person name="Amaro Gonzalez C."/>
        </authorList>
    </citation>
    <scope>NUCLEOTIDE SEQUENCE</scope>
</reference>
<reference evidence="2" key="2">
    <citation type="journal article" date="2015" name="Fish Shellfish Immunol.">
        <title>Early steps in the European eel (Anguilla anguilla)-Vibrio vulnificus interaction in the gills: Role of the RtxA13 toxin.</title>
        <authorList>
            <person name="Callol A."/>
            <person name="Pajuelo D."/>
            <person name="Ebbesson L."/>
            <person name="Teles M."/>
            <person name="MacKenzie S."/>
            <person name="Amaro C."/>
        </authorList>
    </citation>
    <scope>NUCLEOTIDE SEQUENCE</scope>
</reference>
<accession>A0A0E9X7W0</accession>
<name>A0A0E9X7W0_ANGAN</name>
<evidence type="ECO:0000256" key="1">
    <source>
        <dbReference type="SAM" id="MobiDB-lite"/>
    </source>
</evidence>
<dbReference type="EMBL" id="GBXM01009863">
    <property type="protein sequence ID" value="JAH98714.1"/>
    <property type="molecule type" value="Transcribed_RNA"/>
</dbReference>
<sequence>METSLLRMRRRLWTGLVKLRTYEDRCCLLEERGSSQQGLGHHCMHTSFSSTETPQSLCTGGSNPRSTQRFLSQSLPP</sequence>
<protein>
    <submittedName>
        <fullName evidence="2">Uncharacterized protein</fullName>
    </submittedName>
</protein>
<feature type="compositionally biased region" description="Polar residues" evidence="1">
    <location>
        <begin position="46"/>
        <end position="77"/>
    </location>
</feature>
<evidence type="ECO:0000313" key="2">
    <source>
        <dbReference type="EMBL" id="JAH98714.1"/>
    </source>
</evidence>
<organism evidence="2">
    <name type="scientific">Anguilla anguilla</name>
    <name type="common">European freshwater eel</name>
    <name type="synonym">Muraena anguilla</name>
    <dbReference type="NCBI Taxonomy" id="7936"/>
    <lineage>
        <taxon>Eukaryota</taxon>
        <taxon>Metazoa</taxon>
        <taxon>Chordata</taxon>
        <taxon>Craniata</taxon>
        <taxon>Vertebrata</taxon>
        <taxon>Euteleostomi</taxon>
        <taxon>Actinopterygii</taxon>
        <taxon>Neopterygii</taxon>
        <taxon>Teleostei</taxon>
        <taxon>Anguilliformes</taxon>
        <taxon>Anguillidae</taxon>
        <taxon>Anguilla</taxon>
    </lineage>
</organism>